<gene>
    <name evidence="8" type="ORF">FE257_008917</name>
</gene>
<dbReference type="GO" id="GO:0006351">
    <property type="term" value="P:DNA-templated transcription"/>
    <property type="evidence" value="ECO:0007669"/>
    <property type="project" value="InterPro"/>
</dbReference>
<dbReference type="PROSITE" id="PS50048">
    <property type="entry name" value="ZN2_CY6_FUNGAL_2"/>
    <property type="match status" value="1"/>
</dbReference>
<reference evidence="8" key="2">
    <citation type="submission" date="2020-02" db="EMBL/GenBank/DDBJ databases">
        <authorList>
            <person name="Gilchrist C.L.M."/>
            <person name="Chooi Y.-H."/>
        </authorList>
    </citation>
    <scope>NUCLEOTIDE SEQUENCE</scope>
    <source>
        <strain evidence="8">MST-FP2251</strain>
    </source>
</reference>
<dbReference type="SUPFAM" id="SSF57701">
    <property type="entry name" value="Zn2/Cys6 DNA-binding domain"/>
    <property type="match status" value="1"/>
</dbReference>
<feature type="region of interest" description="Disordered" evidence="6">
    <location>
        <begin position="160"/>
        <end position="181"/>
    </location>
</feature>
<keyword evidence="3" id="KW-0238">DNA-binding</keyword>
<dbReference type="Pfam" id="PF00172">
    <property type="entry name" value="Zn_clus"/>
    <property type="match status" value="1"/>
</dbReference>
<dbReference type="AlphaFoldDB" id="A0AAD4CWS7"/>
<accession>A0AAD4CWS7</accession>
<dbReference type="InterPro" id="IPR051127">
    <property type="entry name" value="Fungal_SecMet_Regulators"/>
</dbReference>
<dbReference type="SMART" id="SM00906">
    <property type="entry name" value="Fungal_trans"/>
    <property type="match status" value="1"/>
</dbReference>
<evidence type="ECO:0000256" key="5">
    <source>
        <dbReference type="ARBA" id="ARBA00023242"/>
    </source>
</evidence>
<dbReference type="SMART" id="SM00066">
    <property type="entry name" value="GAL4"/>
    <property type="match status" value="1"/>
</dbReference>
<dbReference type="InterPro" id="IPR007219">
    <property type="entry name" value="XnlR_reg_dom"/>
</dbReference>
<evidence type="ECO:0000259" key="7">
    <source>
        <dbReference type="PROSITE" id="PS50048"/>
    </source>
</evidence>
<dbReference type="Proteomes" id="UP001194746">
    <property type="component" value="Unassembled WGS sequence"/>
</dbReference>
<feature type="region of interest" description="Disordered" evidence="6">
    <location>
        <begin position="655"/>
        <end position="675"/>
    </location>
</feature>
<dbReference type="CDD" id="cd12148">
    <property type="entry name" value="fungal_TF_MHR"/>
    <property type="match status" value="1"/>
</dbReference>
<dbReference type="PANTHER" id="PTHR47424:SF4">
    <property type="entry name" value="ZN(II)2CYS6 TRANSCRIPTION FACTOR (EUROFUNG)"/>
    <property type="match status" value="1"/>
</dbReference>
<protein>
    <recommendedName>
        <fullName evidence="7">Zn(2)-C6 fungal-type domain-containing protein</fullName>
    </recommendedName>
</protein>
<feature type="domain" description="Zn(2)-C6 fungal-type" evidence="7">
    <location>
        <begin position="56"/>
        <end position="86"/>
    </location>
</feature>
<evidence type="ECO:0000256" key="1">
    <source>
        <dbReference type="ARBA" id="ARBA00022723"/>
    </source>
</evidence>
<dbReference type="CDD" id="cd00067">
    <property type="entry name" value="GAL4"/>
    <property type="match status" value="1"/>
</dbReference>
<dbReference type="PROSITE" id="PS00463">
    <property type="entry name" value="ZN2_CY6_FUNGAL_1"/>
    <property type="match status" value="1"/>
</dbReference>
<keyword evidence="9" id="KW-1185">Reference proteome</keyword>
<dbReference type="GO" id="GO:0008270">
    <property type="term" value="F:zinc ion binding"/>
    <property type="evidence" value="ECO:0007669"/>
    <property type="project" value="InterPro"/>
</dbReference>
<evidence type="ECO:0000256" key="4">
    <source>
        <dbReference type="ARBA" id="ARBA00023163"/>
    </source>
</evidence>
<keyword evidence="4" id="KW-0804">Transcription</keyword>
<evidence type="ECO:0000313" key="9">
    <source>
        <dbReference type="Proteomes" id="UP001194746"/>
    </source>
</evidence>
<keyword evidence="1" id="KW-0479">Metal-binding</keyword>
<organism evidence="8 9">
    <name type="scientific">Aspergillus nanangensis</name>
    <dbReference type="NCBI Taxonomy" id="2582783"/>
    <lineage>
        <taxon>Eukaryota</taxon>
        <taxon>Fungi</taxon>
        <taxon>Dikarya</taxon>
        <taxon>Ascomycota</taxon>
        <taxon>Pezizomycotina</taxon>
        <taxon>Eurotiomycetes</taxon>
        <taxon>Eurotiomycetidae</taxon>
        <taxon>Eurotiales</taxon>
        <taxon>Aspergillaceae</taxon>
        <taxon>Aspergillus</taxon>
        <taxon>Aspergillus subgen. Circumdati</taxon>
    </lineage>
</organism>
<dbReference type="GO" id="GO:0000978">
    <property type="term" value="F:RNA polymerase II cis-regulatory region sequence-specific DNA binding"/>
    <property type="evidence" value="ECO:0007669"/>
    <property type="project" value="TreeGrafter"/>
</dbReference>
<dbReference type="GO" id="GO:0005634">
    <property type="term" value="C:nucleus"/>
    <property type="evidence" value="ECO:0007669"/>
    <property type="project" value="TreeGrafter"/>
</dbReference>
<sequence length="707" mass="79761">MDDSLKGVWTSAGCTDNGDMPAPFLPEPKTYIKLTGHIKSQSTATHRKRKQRETFACQSCRQRKVRCDGTRPICRTCGRRNIACSYLEESSEGPRQDGNLQWQTPPDTTPRHVPPDRRHIVNAMGVLTAQPQPAEREGQFFGESSIAALLQGIQASSVPATPATNAAPRDSHAHHPSWSESSTQRLLGSISRFEFENCSLPPKPLADHLLNCYWDEVHVLYPFIHKETFLRGYSRLWSSEPDAHAPSTESRMGLGDTTSSPIVFHSALNAVLALGCQFSALAGEDREAKSEVFLQRSNALLRQMDLLDHGDLSLVQALLLNTHYLQSTPFADRCWNAIGLACRMAEGIGLHSTDHDDRWSYAELQIRRCVWHSCVMIEMSASMALGRPSMISSHISVPFPEAMDDTFTGALDPRVDTFFTCNMKLFYIMGDILNRIYEPRRVNRVESSSHPDPSLEVTSAIAPLDLELSSFASSLPSYLQWEISPRRANGNRQLRRQTNVLHARYLHLKILLYRPILSRLCRVDQNHNLPTSTNIDMTHPMQTEPEINLDYSYRCVNAALELVQLLGENDQASLPAWWYTVLYTFTAGIVLTLAHLRPEIIRQFTDNTLTVGWERCLTFLEHKVAHNTSSRKCAHDLRRAYHLVAAQRHQALERSVQQPDLHGPPHQDPGGDGPVDWAYGAESQEWADHFLADLLWDDVITTIPLYF</sequence>
<name>A0AAD4CWS7_ASPNN</name>
<evidence type="ECO:0000313" key="8">
    <source>
        <dbReference type="EMBL" id="KAF9893946.1"/>
    </source>
</evidence>
<evidence type="ECO:0000256" key="6">
    <source>
        <dbReference type="SAM" id="MobiDB-lite"/>
    </source>
</evidence>
<feature type="region of interest" description="Disordered" evidence="6">
    <location>
        <begin position="89"/>
        <end position="113"/>
    </location>
</feature>
<comment type="caution">
    <text evidence="8">The sequence shown here is derived from an EMBL/GenBank/DDBJ whole genome shotgun (WGS) entry which is preliminary data.</text>
</comment>
<dbReference type="GO" id="GO:0000981">
    <property type="term" value="F:DNA-binding transcription factor activity, RNA polymerase II-specific"/>
    <property type="evidence" value="ECO:0007669"/>
    <property type="project" value="InterPro"/>
</dbReference>
<dbReference type="InterPro" id="IPR001138">
    <property type="entry name" value="Zn2Cys6_DnaBD"/>
</dbReference>
<proteinExistence type="predicted"/>
<dbReference type="PANTHER" id="PTHR47424">
    <property type="entry name" value="REGULATORY PROTEIN GAL4"/>
    <property type="match status" value="1"/>
</dbReference>
<dbReference type="InterPro" id="IPR036864">
    <property type="entry name" value="Zn2-C6_fun-type_DNA-bd_sf"/>
</dbReference>
<evidence type="ECO:0000256" key="2">
    <source>
        <dbReference type="ARBA" id="ARBA00023015"/>
    </source>
</evidence>
<keyword evidence="2" id="KW-0805">Transcription regulation</keyword>
<dbReference type="EMBL" id="VCAU01000005">
    <property type="protein sequence ID" value="KAF9893946.1"/>
    <property type="molecule type" value="Genomic_DNA"/>
</dbReference>
<dbReference type="Gene3D" id="4.10.240.10">
    <property type="entry name" value="Zn(2)-C6 fungal-type DNA-binding domain"/>
    <property type="match status" value="1"/>
</dbReference>
<reference evidence="8" key="1">
    <citation type="journal article" date="2019" name="Beilstein J. Org. Chem.">
        <title>Nanangenines: drimane sesquiterpenoids as the dominant metabolite cohort of a novel Australian fungus, Aspergillus nanangensis.</title>
        <authorList>
            <person name="Lacey H.J."/>
            <person name="Gilchrist C.L.M."/>
            <person name="Crombie A."/>
            <person name="Kalaitzis J.A."/>
            <person name="Vuong D."/>
            <person name="Rutledge P.J."/>
            <person name="Turner P."/>
            <person name="Pitt J.I."/>
            <person name="Lacey E."/>
            <person name="Chooi Y.H."/>
            <person name="Piggott A.M."/>
        </authorList>
    </citation>
    <scope>NUCLEOTIDE SEQUENCE</scope>
    <source>
        <strain evidence="8">MST-FP2251</strain>
    </source>
</reference>
<dbReference type="Pfam" id="PF04082">
    <property type="entry name" value="Fungal_trans"/>
    <property type="match status" value="1"/>
</dbReference>
<keyword evidence="5" id="KW-0539">Nucleus</keyword>
<evidence type="ECO:0000256" key="3">
    <source>
        <dbReference type="ARBA" id="ARBA00023125"/>
    </source>
</evidence>
<dbReference type="GO" id="GO:0000435">
    <property type="term" value="P:positive regulation of transcription from RNA polymerase II promoter by galactose"/>
    <property type="evidence" value="ECO:0007669"/>
    <property type="project" value="TreeGrafter"/>
</dbReference>